<gene>
    <name evidence="2" type="ORF">E6C27_scaffold46G004470</name>
</gene>
<sequence length="117" mass="13247">MERNYNYDEHEHEVYGGDIPDDAEMDADLDMSSGRADEEGYDAEPSNANSKDLEDMKRRLKEIEEEAGALREMQAKVEKEMGAVQGCNGGFLVFKFQSLEFGVVCSEGMLEENRRVL</sequence>
<evidence type="ECO:0000313" key="3">
    <source>
        <dbReference type="Proteomes" id="UP000321393"/>
    </source>
</evidence>
<feature type="region of interest" description="Disordered" evidence="1">
    <location>
        <begin position="1"/>
        <end position="54"/>
    </location>
</feature>
<dbReference type="AlphaFoldDB" id="A0A5A7TT00"/>
<protein>
    <submittedName>
        <fullName evidence="2">Polyadenylate-binding protein 2-like isoform X1</fullName>
    </submittedName>
</protein>
<evidence type="ECO:0000313" key="2">
    <source>
        <dbReference type="EMBL" id="KAA0044691.1"/>
    </source>
</evidence>
<name>A0A5A7TT00_CUCMM</name>
<comment type="caution">
    <text evidence="2">The sequence shown here is derived from an EMBL/GenBank/DDBJ whole genome shotgun (WGS) entry which is preliminary data.</text>
</comment>
<dbReference type="Proteomes" id="UP000321393">
    <property type="component" value="Unassembled WGS sequence"/>
</dbReference>
<evidence type="ECO:0000256" key="1">
    <source>
        <dbReference type="SAM" id="MobiDB-lite"/>
    </source>
</evidence>
<dbReference type="OrthoDB" id="4726at2759"/>
<reference evidence="2 3" key="1">
    <citation type="submission" date="2019-08" db="EMBL/GenBank/DDBJ databases">
        <title>Draft genome sequences of two oriental melons (Cucumis melo L. var makuwa).</title>
        <authorList>
            <person name="Kwon S.-Y."/>
        </authorList>
    </citation>
    <scope>NUCLEOTIDE SEQUENCE [LARGE SCALE GENOMIC DNA]</scope>
    <source>
        <strain evidence="3">cv. SW 3</strain>
        <tissue evidence="2">Leaf</tissue>
    </source>
</reference>
<dbReference type="STRING" id="1194695.A0A5A7TT00"/>
<accession>A0A5A7TT00</accession>
<feature type="compositionally biased region" description="Acidic residues" evidence="1">
    <location>
        <begin position="19"/>
        <end position="29"/>
    </location>
</feature>
<dbReference type="EMBL" id="SSTE01014815">
    <property type="protein sequence ID" value="KAA0044691.1"/>
    <property type="molecule type" value="Genomic_DNA"/>
</dbReference>
<organism evidence="2 3">
    <name type="scientific">Cucumis melo var. makuwa</name>
    <name type="common">Oriental melon</name>
    <dbReference type="NCBI Taxonomy" id="1194695"/>
    <lineage>
        <taxon>Eukaryota</taxon>
        <taxon>Viridiplantae</taxon>
        <taxon>Streptophyta</taxon>
        <taxon>Embryophyta</taxon>
        <taxon>Tracheophyta</taxon>
        <taxon>Spermatophyta</taxon>
        <taxon>Magnoliopsida</taxon>
        <taxon>eudicotyledons</taxon>
        <taxon>Gunneridae</taxon>
        <taxon>Pentapetalae</taxon>
        <taxon>rosids</taxon>
        <taxon>fabids</taxon>
        <taxon>Cucurbitales</taxon>
        <taxon>Cucurbitaceae</taxon>
        <taxon>Benincaseae</taxon>
        <taxon>Cucumis</taxon>
    </lineage>
</organism>
<proteinExistence type="predicted"/>
<feature type="compositionally biased region" description="Basic and acidic residues" evidence="1">
    <location>
        <begin position="1"/>
        <end position="15"/>
    </location>
</feature>